<dbReference type="AlphaFoldDB" id="A0A2T5J1G5"/>
<proteinExistence type="predicted"/>
<dbReference type="InterPro" id="IPR006522">
    <property type="entry name" value="Phage_virion_morphogenesis"/>
</dbReference>
<organism evidence="1 2">
    <name type="scientific">Agitococcus lubricus</name>
    <dbReference type="NCBI Taxonomy" id="1077255"/>
    <lineage>
        <taxon>Bacteria</taxon>
        <taxon>Pseudomonadati</taxon>
        <taxon>Pseudomonadota</taxon>
        <taxon>Gammaproteobacteria</taxon>
        <taxon>Moraxellales</taxon>
        <taxon>Moraxellaceae</taxon>
        <taxon>Agitococcus</taxon>
    </lineage>
</organism>
<keyword evidence="2" id="KW-1185">Reference proteome</keyword>
<sequence length="151" mass="17366">MSDNFSELATWAAPLLAKLNGSARRQLMRELAKGLRKRQSDRIKAQQNVDGSAYVPRKPQRLIRSKQGRIKQTLFNKLTKASHLKIAITDGSVAVGFDGRTARIARVHQLGLRDKVSRYRNEYDYPKRELLGFSDDDKTWARDFLIDHLTR</sequence>
<dbReference type="EMBL" id="QAON01000003">
    <property type="protein sequence ID" value="PTQ90285.1"/>
    <property type="molecule type" value="Genomic_DNA"/>
</dbReference>
<evidence type="ECO:0000313" key="1">
    <source>
        <dbReference type="EMBL" id="PTQ90285.1"/>
    </source>
</evidence>
<protein>
    <submittedName>
        <fullName evidence="1">Phage virion morphogenesis protein</fullName>
    </submittedName>
</protein>
<name>A0A2T5J1G5_9GAMM</name>
<dbReference type="RefSeq" id="WP_107864734.1">
    <property type="nucleotide sequence ID" value="NZ_QAON01000003.1"/>
</dbReference>
<dbReference type="Proteomes" id="UP000244223">
    <property type="component" value="Unassembled WGS sequence"/>
</dbReference>
<dbReference type="NCBIfam" id="TIGR01635">
    <property type="entry name" value="tail_comp_S"/>
    <property type="match status" value="1"/>
</dbReference>
<gene>
    <name evidence="1" type="ORF">C8N29_10338</name>
</gene>
<dbReference type="Pfam" id="PF05069">
    <property type="entry name" value="Phage_tail_S"/>
    <property type="match status" value="1"/>
</dbReference>
<reference evidence="1 2" key="1">
    <citation type="submission" date="2018-04" db="EMBL/GenBank/DDBJ databases">
        <title>Genomic Encyclopedia of Archaeal and Bacterial Type Strains, Phase II (KMG-II): from individual species to whole genera.</title>
        <authorList>
            <person name="Goeker M."/>
        </authorList>
    </citation>
    <scope>NUCLEOTIDE SEQUENCE [LARGE SCALE GENOMIC DNA]</scope>
    <source>
        <strain evidence="1 2">DSM 5822</strain>
    </source>
</reference>
<dbReference type="OrthoDB" id="6402405at2"/>
<comment type="caution">
    <text evidence="1">The sequence shown here is derived from an EMBL/GenBank/DDBJ whole genome shotgun (WGS) entry which is preliminary data.</text>
</comment>
<accession>A0A2T5J1G5</accession>
<evidence type="ECO:0000313" key="2">
    <source>
        <dbReference type="Proteomes" id="UP000244223"/>
    </source>
</evidence>